<dbReference type="AlphaFoldDB" id="A0A0A8ZPF6"/>
<dbReference type="EMBL" id="GBRH01261168">
    <property type="protein sequence ID" value="JAD36727.1"/>
    <property type="molecule type" value="Transcribed_RNA"/>
</dbReference>
<accession>A0A0A8ZPF6</accession>
<evidence type="ECO:0000313" key="1">
    <source>
        <dbReference type="EMBL" id="JAD36727.1"/>
    </source>
</evidence>
<organism evidence="1">
    <name type="scientific">Arundo donax</name>
    <name type="common">Giant reed</name>
    <name type="synonym">Donax arundinaceus</name>
    <dbReference type="NCBI Taxonomy" id="35708"/>
    <lineage>
        <taxon>Eukaryota</taxon>
        <taxon>Viridiplantae</taxon>
        <taxon>Streptophyta</taxon>
        <taxon>Embryophyta</taxon>
        <taxon>Tracheophyta</taxon>
        <taxon>Spermatophyta</taxon>
        <taxon>Magnoliopsida</taxon>
        <taxon>Liliopsida</taxon>
        <taxon>Poales</taxon>
        <taxon>Poaceae</taxon>
        <taxon>PACMAD clade</taxon>
        <taxon>Arundinoideae</taxon>
        <taxon>Arundineae</taxon>
        <taxon>Arundo</taxon>
    </lineage>
</organism>
<reference evidence="1" key="1">
    <citation type="submission" date="2014-09" db="EMBL/GenBank/DDBJ databases">
        <authorList>
            <person name="Magalhaes I.L.F."/>
            <person name="Oliveira U."/>
            <person name="Santos F.R."/>
            <person name="Vidigal T.H.D.A."/>
            <person name="Brescovit A.D."/>
            <person name="Santos A.J."/>
        </authorList>
    </citation>
    <scope>NUCLEOTIDE SEQUENCE</scope>
    <source>
        <tissue evidence="1">Shoot tissue taken approximately 20 cm above the soil surface</tissue>
    </source>
</reference>
<reference evidence="1" key="2">
    <citation type="journal article" date="2015" name="Data Brief">
        <title>Shoot transcriptome of the giant reed, Arundo donax.</title>
        <authorList>
            <person name="Barrero R.A."/>
            <person name="Guerrero F.D."/>
            <person name="Moolhuijzen P."/>
            <person name="Goolsby J.A."/>
            <person name="Tidwell J."/>
            <person name="Bellgard S.E."/>
            <person name="Bellgard M.I."/>
        </authorList>
    </citation>
    <scope>NUCLEOTIDE SEQUENCE</scope>
    <source>
        <tissue evidence="1">Shoot tissue taken approximately 20 cm above the soil surface</tissue>
    </source>
</reference>
<proteinExistence type="predicted"/>
<name>A0A0A8ZPF6_ARUDO</name>
<protein>
    <submittedName>
        <fullName evidence="1">Uncharacterized protein</fullName>
    </submittedName>
</protein>
<sequence>MLSPRQLLHDNCRTLRCCIPFKISLLRSLTST</sequence>